<comment type="caution">
    <text evidence="1">The sequence shown here is derived from an EMBL/GenBank/DDBJ whole genome shotgun (WGS) entry which is preliminary data.</text>
</comment>
<proteinExistence type="predicted"/>
<keyword evidence="2" id="KW-1185">Reference proteome</keyword>
<evidence type="ECO:0000313" key="2">
    <source>
        <dbReference type="Proteomes" id="UP001281147"/>
    </source>
</evidence>
<gene>
    <name evidence="1" type="ORF">LTR37_011988</name>
</gene>
<protein>
    <submittedName>
        <fullName evidence="1">Uncharacterized protein</fullName>
    </submittedName>
</protein>
<dbReference type="Proteomes" id="UP001281147">
    <property type="component" value="Unassembled WGS sequence"/>
</dbReference>
<accession>A0ACC3N0I3</accession>
<evidence type="ECO:0000313" key="1">
    <source>
        <dbReference type="EMBL" id="KAK3707640.1"/>
    </source>
</evidence>
<dbReference type="EMBL" id="JAUTXU010000108">
    <property type="protein sequence ID" value="KAK3707640.1"/>
    <property type="molecule type" value="Genomic_DNA"/>
</dbReference>
<reference evidence="1" key="1">
    <citation type="submission" date="2023-07" db="EMBL/GenBank/DDBJ databases">
        <title>Black Yeasts Isolated from many extreme environments.</title>
        <authorList>
            <person name="Coleine C."/>
            <person name="Stajich J.E."/>
            <person name="Selbmann L."/>
        </authorList>
    </citation>
    <scope>NUCLEOTIDE SEQUENCE</scope>
    <source>
        <strain evidence="1">CCFEE 5714</strain>
    </source>
</reference>
<organism evidence="1 2">
    <name type="scientific">Vermiconidia calcicola</name>
    <dbReference type="NCBI Taxonomy" id="1690605"/>
    <lineage>
        <taxon>Eukaryota</taxon>
        <taxon>Fungi</taxon>
        <taxon>Dikarya</taxon>
        <taxon>Ascomycota</taxon>
        <taxon>Pezizomycotina</taxon>
        <taxon>Dothideomycetes</taxon>
        <taxon>Dothideomycetidae</taxon>
        <taxon>Mycosphaerellales</taxon>
        <taxon>Extremaceae</taxon>
        <taxon>Vermiconidia</taxon>
    </lineage>
</organism>
<sequence>MALTCFCGDTFATVGQLHDHATTFGHRIQCSCGQLLGTDSQLKRHNRTVRHDHPPRSTRSKPLLGMPGPDNDVEKQQRHLRHGVGITRHINNGVATQAARPAAKKGKPLTCPFCAKHNFKTMGDRQQHIDAKHLEAYSALLVSNNAKTIGTPISTANPATPSAVYACSFCADKTFKHHEDLDQHLNAKHPFCPTCGKYFSVKYKQGLLRSAEEQRVAHQLGTKHCYCEVHNIAFCSFEAYEMHFREIDHDHEDHSGCMSKAEMEHCSSSAATAEVLSQDGSPGEGNVGDDSDVSDDDGGFTLG</sequence>
<name>A0ACC3N0I3_9PEZI</name>